<feature type="binding site" evidence="9">
    <location>
        <position position="113"/>
    </location>
    <ligand>
        <name>Zn(2+)</name>
        <dbReference type="ChEBI" id="CHEBI:29105"/>
        <note>catalytic</note>
    </ligand>
</feature>
<gene>
    <name evidence="11" type="ORF">AAHA92_16068</name>
</gene>
<dbReference type="AlphaFoldDB" id="A0ABD1GUD0"/>
<dbReference type="Pfam" id="PF08211">
    <property type="entry name" value="dCMP_cyt_deam_2"/>
    <property type="match status" value="1"/>
</dbReference>
<dbReference type="GO" id="GO:0005829">
    <property type="term" value="C:cytosol"/>
    <property type="evidence" value="ECO:0007669"/>
    <property type="project" value="UniProtKB-ARBA"/>
</dbReference>
<name>A0ABD1GUD0_SALDI</name>
<feature type="domain" description="CMP/dCMP-type deaminase" evidence="10">
    <location>
        <begin position="29"/>
        <end position="167"/>
    </location>
</feature>
<comment type="subunit">
    <text evidence="2">Homodimer.</text>
</comment>
<dbReference type="GO" id="GO:0008270">
    <property type="term" value="F:zinc ion binding"/>
    <property type="evidence" value="ECO:0007669"/>
    <property type="project" value="UniProtKB-ARBA"/>
</dbReference>
<evidence type="ECO:0000256" key="1">
    <source>
        <dbReference type="ARBA" id="ARBA00006576"/>
    </source>
</evidence>
<evidence type="ECO:0000256" key="5">
    <source>
        <dbReference type="ARBA" id="ARBA00022801"/>
    </source>
</evidence>
<dbReference type="InterPro" id="IPR016193">
    <property type="entry name" value="Cytidine_deaminase-like"/>
</dbReference>
<dbReference type="CDD" id="cd01283">
    <property type="entry name" value="cytidine_deaminase"/>
    <property type="match status" value="2"/>
</dbReference>
<evidence type="ECO:0000256" key="2">
    <source>
        <dbReference type="ARBA" id="ARBA00011738"/>
    </source>
</evidence>
<dbReference type="Proteomes" id="UP001567538">
    <property type="component" value="Unassembled WGS sequence"/>
</dbReference>
<organism evidence="11 12">
    <name type="scientific">Salvia divinorum</name>
    <name type="common">Maria pastora</name>
    <name type="synonym">Diviner's sage</name>
    <dbReference type="NCBI Taxonomy" id="28513"/>
    <lineage>
        <taxon>Eukaryota</taxon>
        <taxon>Viridiplantae</taxon>
        <taxon>Streptophyta</taxon>
        <taxon>Embryophyta</taxon>
        <taxon>Tracheophyta</taxon>
        <taxon>Spermatophyta</taxon>
        <taxon>Magnoliopsida</taxon>
        <taxon>eudicotyledons</taxon>
        <taxon>Gunneridae</taxon>
        <taxon>Pentapetalae</taxon>
        <taxon>asterids</taxon>
        <taxon>lamiids</taxon>
        <taxon>Lamiales</taxon>
        <taxon>Lamiaceae</taxon>
        <taxon>Nepetoideae</taxon>
        <taxon>Mentheae</taxon>
        <taxon>Salviinae</taxon>
        <taxon>Salvia</taxon>
        <taxon>Salvia subgen. Calosphace</taxon>
    </lineage>
</organism>
<dbReference type="EMBL" id="JBEAFC010000007">
    <property type="protein sequence ID" value="KAL1547750.1"/>
    <property type="molecule type" value="Genomic_DNA"/>
</dbReference>
<dbReference type="GO" id="GO:0004126">
    <property type="term" value="F:cytidine deaminase activity"/>
    <property type="evidence" value="ECO:0007669"/>
    <property type="project" value="UniProtKB-EC"/>
</dbReference>
<dbReference type="GO" id="GO:0046135">
    <property type="term" value="P:pyrimidine nucleoside catabolic process"/>
    <property type="evidence" value="ECO:0007669"/>
    <property type="project" value="UniProtKB-ARBA"/>
</dbReference>
<dbReference type="SUPFAM" id="SSF53927">
    <property type="entry name" value="Cytidine deaminase-like"/>
    <property type="match status" value="2"/>
</dbReference>
<evidence type="ECO:0000259" key="10">
    <source>
        <dbReference type="PROSITE" id="PS51747"/>
    </source>
</evidence>
<evidence type="ECO:0000256" key="6">
    <source>
        <dbReference type="ARBA" id="ARBA00022833"/>
    </source>
</evidence>
<keyword evidence="12" id="KW-1185">Reference proteome</keyword>
<dbReference type="NCBIfam" id="TIGR01355">
    <property type="entry name" value="cyt_deam_dimer"/>
    <property type="match status" value="1"/>
</dbReference>
<feature type="binding site" evidence="8">
    <location>
        <begin position="70"/>
        <end position="72"/>
    </location>
    <ligand>
        <name>substrate</name>
    </ligand>
</feature>
<dbReference type="PIRSF" id="PIRSF006334">
    <property type="entry name" value="Cdd_plus_pseudo"/>
    <property type="match status" value="1"/>
</dbReference>
<proteinExistence type="inferred from homology"/>
<feature type="binding site" evidence="9">
    <location>
        <position position="83"/>
    </location>
    <ligand>
        <name>Zn(2+)</name>
        <dbReference type="ChEBI" id="CHEBI:29105"/>
        <note>catalytic</note>
    </ligand>
</feature>
<dbReference type="FunFam" id="3.40.140.10:FF:000006">
    <property type="entry name" value="Cytidine deaminase"/>
    <property type="match status" value="1"/>
</dbReference>
<dbReference type="PANTHER" id="PTHR11644:SF2">
    <property type="entry name" value="CYTIDINE DEAMINASE"/>
    <property type="match status" value="1"/>
</dbReference>
<comment type="similarity">
    <text evidence="1">Belongs to the cytidine and deoxycytidylate deaminase family.</text>
</comment>
<keyword evidence="6 9" id="KW-0862">Zinc</keyword>
<dbReference type="InterPro" id="IPR013171">
    <property type="entry name" value="Cyd/dCyd_deaminase_Zn-bd"/>
</dbReference>
<dbReference type="Gene3D" id="3.40.140.10">
    <property type="entry name" value="Cytidine Deaminase, domain 2"/>
    <property type="match status" value="2"/>
</dbReference>
<keyword evidence="4 9" id="KW-0479">Metal-binding</keyword>
<feature type="active site" description="Proton donor" evidence="7">
    <location>
        <position position="85"/>
    </location>
</feature>
<keyword evidence="5 11" id="KW-0378">Hydrolase</keyword>
<evidence type="ECO:0000256" key="7">
    <source>
        <dbReference type="PIRSR" id="PIRSR006334-1"/>
    </source>
</evidence>
<evidence type="ECO:0000256" key="4">
    <source>
        <dbReference type="ARBA" id="ARBA00022723"/>
    </source>
</evidence>
<dbReference type="EC" id="3.5.4.5" evidence="3"/>
<comment type="cofactor">
    <cofactor evidence="9">
        <name>Zn(2+)</name>
        <dbReference type="ChEBI" id="CHEBI:29105"/>
    </cofactor>
    <text evidence="9">Binds 1 zinc ion.</text>
</comment>
<sequence>MNQHGTTVTQFVMEASVAESIARSLNLPSVLHLLPHLVHSAQSLARPPISNFHVGAVGLGSDGRVFVGVNVEFPGVPLHHSIHAEQFLLTNLQAHRCPALLAVAVSAAPCGHCRQFFQELRHSASLKILVTDELNCVQNHDRIGMLDNKAPDFIPLLEFLPNPFGPRDLLDEETPLLLEQHHNHLDLSDHDDDSPNLCNGNHNSAKLSNGNHEINESLLKEAALEAANGAHAPYSGCPSGVALMDCEGKVYKGSYAESAAYNPSLGPVQAALVAYIARGGGDYERIVAAALVETKPAKIRQDDTARLLLKAISPKCELRVYKCQLAGNVCKKISV</sequence>
<dbReference type="PROSITE" id="PS51747">
    <property type="entry name" value="CYT_DCMP_DEAMINASES_2"/>
    <property type="match status" value="2"/>
</dbReference>
<dbReference type="PANTHER" id="PTHR11644">
    <property type="entry name" value="CYTIDINE DEAMINASE"/>
    <property type="match status" value="1"/>
</dbReference>
<protein>
    <recommendedName>
        <fullName evidence="3">cytidine deaminase</fullName>
        <ecNumber evidence="3">3.5.4.5</ecNumber>
    </recommendedName>
</protein>
<comment type="caution">
    <text evidence="11">The sequence shown here is derived from an EMBL/GenBank/DDBJ whole genome shotgun (WGS) entry which is preliminary data.</text>
</comment>
<evidence type="ECO:0000313" key="11">
    <source>
        <dbReference type="EMBL" id="KAL1547750.1"/>
    </source>
</evidence>
<dbReference type="InterPro" id="IPR002125">
    <property type="entry name" value="CMP_dCMP_dom"/>
</dbReference>
<dbReference type="InterPro" id="IPR006263">
    <property type="entry name" value="Cyt_deam_dimer"/>
</dbReference>
<evidence type="ECO:0000256" key="9">
    <source>
        <dbReference type="PIRSR" id="PIRSR006334-3"/>
    </source>
</evidence>
<dbReference type="GO" id="GO:0042803">
    <property type="term" value="F:protein homodimerization activity"/>
    <property type="evidence" value="ECO:0007669"/>
    <property type="project" value="UniProtKB-ARBA"/>
</dbReference>
<feature type="domain" description="CMP/dCMP-type deaminase" evidence="10">
    <location>
        <begin position="214"/>
        <end position="335"/>
    </location>
</feature>
<dbReference type="InterPro" id="IPR050202">
    <property type="entry name" value="Cyt/Deoxycyt_deaminase"/>
</dbReference>
<reference evidence="11 12" key="1">
    <citation type="submission" date="2024-06" db="EMBL/GenBank/DDBJ databases">
        <title>A chromosome level genome sequence of Diviner's sage (Salvia divinorum).</title>
        <authorList>
            <person name="Ford S.A."/>
            <person name="Ro D.-K."/>
            <person name="Ness R.W."/>
            <person name="Phillips M.A."/>
        </authorList>
    </citation>
    <scope>NUCLEOTIDE SEQUENCE [LARGE SCALE GENOMIC DNA]</scope>
    <source>
        <strain evidence="11">SAF-2024a</strain>
        <tissue evidence="11">Leaf</tissue>
    </source>
</reference>
<dbReference type="FunFam" id="3.40.140.10:FF:000041">
    <property type="entry name" value="Cytidine deaminase"/>
    <property type="match status" value="1"/>
</dbReference>
<dbReference type="Pfam" id="PF00383">
    <property type="entry name" value="dCMP_cyt_deam_1"/>
    <property type="match status" value="1"/>
</dbReference>
<evidence type="ECO:0000256" key="8">
    <source>
        <dbReference type="PIRSR" id="PIRSR006334-2"/>
    </source>
</evidence>
<feature type="binding site" evidence="9">
    <location>
        <position position="110"/>
    </location>
    <ligand>
        <name>Zn(2+)</name>
        <dbReference type="ChEBI" id="CHEBI:29105"/>
        <note>catalytic</note>
    </ligand>
</feature>
<accession>A0ABD1GUD0</accession>
<evidence type="ECO:0000256" key="3">
    <source>
        <dbReference type="ARBA" id="ARBA00012783"/>
    </source>
</evidence>
<evidence type="ECO:0000313" key="12">
    <source>
        <dbReference type="Proteomes" id="UP001567538"/>
    </source>
</evidence>